<dbReference type="RefSeq" id="WP_133254634.1">
    <property type="nucleotide sequence ID" value="NZ_QEOB01000030.1"/>
</dbReference>
<name>A0ABX5KB51_9BURK</name>
<organism evidence="2 3">
    <name type="scientific">Paraburkholderia unamae</name>
    <dbReference type="NCBI Taxonomy" id="219649"/>
    <lineage>
        <taxon>Bacteria</taxon>
        <taxon>Pseudomonadati</taxon>
        <taxon>Pseudomonadota</taxon>
        <taxon>Betaproteobacteria</taxon>
        <taxon>Burkholderiales</taxon>
        <taxon>Burkholderiaceae</taxon>
        <taxon>Paraburkholderia</taxon>
    </lineage>
</organism>
<evidence type="ECO:0000313" key="3">
    <source>
        <dbReference type="Proteomes" id="UP000245712"/>
    </source>
</evidence>
<keyword evidence="3" id="KW-1185">Reference proteome</keyword>
<gene>
    <name evidence="2" type="ORF">C7402_13045</name>
</gene>
<evidence type="ECO:0000313" key="2">
    <source>
        <dbReference type="EMBL" id="PVX71247.1"/>
    </source>
</evidence>
<protein>
    <submittedName>
        <fullName evidence="2">Uncharacterized protein</fullName>
    </submittedName>
</protein>
<comment type="caution">
    <text evidence="2">The sequence shown here is derived from an EMBL/GenBank/DDBJ whole genome shotgun (WGS) entry which is preliminary data.</text>
</comment>
<dbReference type="EMBL" id="QEOB01000030">
    <property type="protein sequence ID" value="PVX71247.1"/>
    <property type="molecule type" value="Genomic_DNA"/>
</dbReference>
<feature type="region of interest" description="Disordered" evidence="1">
    <location>
        <begin position="29"/>
        <end position="65"/>
    </location>
</feature>
<reference evidence="2 3" key="1">
    <citation type="submission" date="2018-05" db="EMBL/GenBank/DDBJ databases">
        <title>Genomic Encyclopedia of Type Strains, Phase IV (KMG-V): Genome sequencing to study the core and pangenomes of soil and plant-associated prokaryotes.</title>
        <authorList>
            <person name="Whitman W."/>
        </authorList>
    </citation>
    <scope>NUCLEOTIDE SEQUENCE [LARGE SCALE GENOMIC DNA]</scope>
    <source>
        <strain evidence="2 3">SCZa-39</strain>
    </source>
</reference>
<evidence type="ECO:0000256" key="1">
    <source>
        <dbReference type="SAM" id="MobiDB-lite"/>
    </source>
</evidence>
<sequence length="65" mass="6374">MGLAIVAVVFVAGLIGIPTLFTHEAAHAPAQQVAAAQTPAPGVNNPEAPDTSDTGSSEAAAPEQP</sequence>
<dbReference type="Proteomes" id="UP000245712">
    <property type="component" value="Unassembled WGS sequence"/>
</dbReference>
<accession>A0ABX5KB51</accession>
<feature type="compositionally biased region" description="Low complexity" evidence="1">
    <location>
        <begin position="29"/>
        <end position="41"/>
    </location>
</feature>
<proteinExistence type="predicted"/>